<sequence>MTDFGHPNRRQVVAGGAALAASGAITLGSGTRAHAATRALGSVEVFPVGLGCQWVRRDTPDEVTDFYSSILSKAEAEALVRRAVDRGVTLIDTAEAYGPLVSEEIVGKALSGVRDRVTIETKFGFDIDPETGAQLGGTNSRPAHVRRAVEAMLKRLRTDRIDVLIQHRVDPEVPIEDVAGVIGELMAEGKVLNWGLSEPGINTVRRAHAEQPLSVIQNQYSMNVRTPEAEVLPLCNELGIGLVCWSPLGMGFLSGKMGAGSRFPEGDFRAVVPMYAPENLPANMAIFELVKSWATRKSATPAQVALAWLMAQGPMVVPIPGTTNPAHLDENIGGADLTFSTEELEELNTALASIPVRGDRLPAGVLAGTGVEASTPD</sequence>
<dbReference type="InterPro" id="IPR023210">
    <property type="entry name" value="NADP_OxRdtase_dom"/>
</dbReference>
<keyword evidence="1" id="KW-0560">Oxidoreductase</keyword>
<evidence type="ECO:0000313" key="3">
    <source>
        <dbReference type="EMBL" id="MBE9640066.1"/>
    </source>
</evidence>
<dbReference type="PANTHER" id="PTHR43625:SF77">
    <property type="entry name" value="ALDO-KETO REDUCTASE"/>
    <property type="match status" value="1"/>
</dbReference>
<dbReference type="InterPro" id="IPR050791">
    <property type="entry name" value="Aldo-Keto_reductase"/>
</dbReference>
<evidence type="ECO:0000256" key="1">
    <source>
        <dbReference type="ARBA" id="ARBA00023002"/>
    </source>
</evidence>
<dbReference type="PROSITE" id="PS51318">
    <property type="entry name" value="TAT"/>
    <property type="match status" value="1"/>
</dbReference>
<gene>
    <name evidence="3" type="ORF">IQ782_24740</name>
</gene>
<dbReference type="InterPro" id="IPR006311">
    <property type="entry name" value="TAT_signal"/>
</dbReference>
<dbReference type="EMBL" id="JADFFK010000025">
    <property type="protein sequence ID" value="MBE9640066.1"/>
    <property type="molecule type" value="Genomic_DNA"/>
</dbReference>
<comment type="caution">
    <text evidence="3">The sequence shown here is derived from an EMBL/GenBank/DDBJ whole genome shotgun (WGS) entry which is preliminary data.</text>
</comment>
<dbReference type="InterPro" id="IPR036812">
    <property type="entry name" value="NAD(P)_OxRdtase_dom_sf"/>
</dbReference>
<organism evidence="3 4">
    <name type="scientific">Salipiger mangrovisoli</name>
    <dbReference type="NCBI Taxonomy" id="2865933"/>
    <lineage>
        <taxon>Bacteria</taxon>
        <taxon>Pseudomonadati</taxon>
        <taxon>Pseudomonadota</taxon>
        <taxon>Alphaproteobacteria</taxon>
        <taxon>Rhodobacterales</taxon>
        <taxon>Roseobacteraceae</taxon>
        <taxon>Salipiger</taxon>
    </lineage>
</organism>
<reference evidence="3 4" key="1">
    <citation type="journal article" date="2021" name="Int. J. Syst. Evol. Microbiol.">
        <title>Salipiger mangrovisoli sp. nov., isolated from mangrove soil and the proposal for the reclassification of Paraphaeobacter pallidus as Salipiger pallidus comb. nov.</title>
        <authorList>
            <person name="Du J."/>
            <person name="Liu Y."/>
            <person name="Pei T."/>
            <person name="Deng M.R."/>
            <person name="Zhu H."/>
        </authorList>
    </citation>
    <scope>NUCLEOTIDE SEQUENCE [LARGE SCALE GENOMIC DNA]</scope>
    <source>
        <strain evidence="3 4">6D45A</strain>
    </source>
</reference>
<evidence type="ECO:0000313" key="4">
    <source>
        <dbReference type="Proteomes" id="UP000607796"/>
    </source>
</evidence>
<name>A0ABR9X9A9_9RHOB</name>
<proteinExistence type="predicted"/>
<dbReference type="SUPFAM" id="SSF51430">
    <property type="entry name" value="NAD(P)-linked oxidoreductase"/>
    <property type="match status" value="1"/>
</dbReference>
<protein>
    <submittedName>
        <fullName evidence="3">Aldo/keto reductase</fullName>
    </submittedName>
</protein>
<dbReference type="Proteomes" id="UP000607796">
    <property type="component" value="Unassembled WGS sequence"/>
</dbReference>
<dbReference type="RefSeq" id="WP_194137338.1">
    <property type="nucleotide sequence ID" value="NZ_JADFFK010000025.1"/>
</dbReference>
<dbReference type="PANTHER" id="PTHR43625">
    <property type="entry name" value="AFLATOXIN B1 ALDEHYDE REDUCTASE"/>
    <property type="match status" value="1"/>
</dbReference>
<dbReference type="Pfam" id="PF00248">
    <property type="entry name" value="Aldo_ket_red"/>
    <property type="match status" value="1"/>
</dbReference>
<feature type="domain" description="NADP-dependent oxidoreductase" evidence="2">
    <location>
        <begin position="72"/>
        <end position="349"/>
    </location>
</feature>
<keyword evidence="4" id="KW-1185">Reference proteome</keyword>
<accession>A0ABR9X9A9</accession>
<dbReference type="Gene3D" id="3.20.20.100">
    <property type="entry name" value="NADP-dependent oxidoreductase domain"/>
    <property type="match status" value="1"/>
</dbReference>
<evidence type="ECO:0000259" key="2">
    <source>
        <dbReference type="Pfam" id="PF00248"/>
    </source>
</evidence>